<evidence type="ECO:0000256" key="7">
    <source>
        <dbReference type="ARBA" id="ARBA00023235"/>
    </source>
</evidence>
<dbReference type="Gene3D" id="3.30.70.2210">
    <property type="match status" value="1"/>
</dbReference>
<evidence type="ECO:0000256" key="3">
    <source>
        <dbReference type="ARBA" id="ARBA00006577"/>
    </source>
</evidence>
<keyword evidence="13" id="KW-1185">Reference proteome</keyword>
<dbReference type="GeneID" id="55584110"/>
<feature type="domain" description="PPIase FKBP-type" evidence="11">
    <location>
        <begin position="4"/>
        <end position="93"/>
    </location>
</feature>
<evidence type="ECO:0000256" key="9">
    <source>
        <dbReference type="RuleBase" id="RU003915"/>
    </source>
</evidence>
<dbReference type="Pfam" id="PF22199">
    <property type="entry name" value="FKBP26_IF"/>
    <property type="match status" value="1"/>
</dbReference>
<evidence type="ECO:0000256" key="4">
    <source>
        <dbReference type="ARBA" id="ARBA00022490"/>
    </source>
</evidence>
<feature type="region of interest" description="Disordered" evidence="10">
    <location>
        <begin position="224"/>
        <end position="298"/>
    </location>
</feature>
<dbReference type="GO" id="GO:0005737">
    <property type="term" value="C:cytoplasm"/>
    <property type="evidence" value="ECO:0007669"/>
    <property type="project" value="UniProtKB-SubCell"/>
</dbReference>
<dbReference type="PANTHER" id="PTHR47861">
    <property type="entry name" value="FKBP-TYPE PEPTIDYL-PROLYL CIS-TRANS ISOMERASE SLYD"/>
    <property type="match status" value="1"/>
</dbReference>
<dbReference type="SUPFAM" id="SSF54534">
    <property type="entry name" value="FKBP-like"/>
    <property type="match status" value="1"/>
</dbReference>
<dbReference type="GO" id="GO:0003755">
    <property type="term" value="F:peptidyl-prolyl cis-trans isomerase activity"/>
    <property type="evidence" value="ECO:0007669"/>
    <property type="project" value="UniProtKB-UniRule"/>
</dbReference>
<dbReference type="EC" id="5.2.1.8" evidence="9"/>
<comment type="similarity">
    <text evidence="3 9">Belongs to the FKBP-type PPIase family.</text>
</comment>
<dbReference type="Proteomes" id="UP000509448">
    <property type="component" value="Chromosome"/>
</dbReference>
<evidence type="ECO:0000256" key="2">
    <source>
        <dbReference type="ARBA" id="ARBA00004496"/>
    </source>
</evidence>
<gene>
    <name evidence="12" type="ORF">NAS2_0293</name>
</gene>
<dbReference type="InterPro" id="IPR046357">
    <property type="entry name" value="PPIase_dom_sf"/>
</dbReference>
<sequence length="298" mass="32979">MDKGTLVYINYTLRVKGEEKPVETTSEEVAKQSGVHNPEIKYEPMLVAVGDRWVVPGLDDALLQMSEGEKRTLEVPPEKGYGQRDPSKIKLIPLRKFGEDASRIHVGDQIDVDGQIGVVSYIGSGRVAVDFNHRLAGRTLVYDVEVVKVLKEIEEKVRALVSYALRMQENEIKTSVDGDSATVTLPTDKYEEGAYYMRRIAASYVFKYVPTIKKLVFQEVYERTEEKPTEGAAQVEEAPAQKEEREQKSSAEGGSKDEGSADQTPAEESASAPKGSRTRKRSKSSSQATPNSSTSEQA</sequence>
<protein>
    <recommendedName>
        <fullName evidence="9">Peptidyl-prolyl cis-trans isomerase</fullName>
        <ecNumber evidence="9">5.2.1.8</ecNumber>
    </recommendedName>
</protein>
<evidence type="ECO:0000256" key="5">
    <source>
        <dbReference type="ARBA" id="ARBA00023110"/>
    </source>
</evidence>
<dbReference type="PANTHER" id="PTHR47861:SF3">
    <property type="entry name" value="FKBP-TYPE PEPTIDYL-PROLYL CIS-TRANS ISOMERASE SLYD"/>
    <property type="match status" value="1"/>
</dbReference>
<feature type="compositionally biased region" description="Basic and acidic residues" evidence="10">
    <location>
        <begin position="239"/>
        <end position="259"/>
    </location>
</feature>
<dbReference type="Pfam" id="PF00254">
    <property type="entry name" value="FKBP_C"/>
    <property type="match status" value="1"/>
</dbReference>
<proteinExistence type="inferred from homology"/>
<evidence type="ECO:0000259" key="11">
    <source>
        <dbReference type="PROSITE" id="PS50059"/>
    </source>
</evidence>
<dbReference type="Gene3D" id="2.40.10.330">
    <property type="match status" value="1"/>
</dbReference>
<evidence type="ECO:0000256" key="8">
    <source>
        <dbReference type="PROSITE-ProRule" id="PRU00277"/>
    </source>
</evidence>
<dbReference type="InterPro" id="IPR001179">
    <property type="entry name" value="PPIase_FKBP_dom"/>
</dbReference>
<evidence type="ECO:0000313" key="12">
    <source>
        <dbReference type="EMBL" id="BBE41686.1"/>
    </source>
</evidence>
<evidence type="ECO:0000313" key="13">
    <source>
        <dbReference type="Proteomes" id="UP000509448"/>
    </source>
</evidence>
<dbReference type="RefSeq" id="WP_174448000.1">
    <property type="nucleotide sequence ID" value="NZ_AP018732.1"/>
</dbReference>
<accession>A0A4P2VB09</accession>
<dbReference type="EMBL" id="AP018732">
    <property type="protein sequence ID" value="BBE41686.1"/>
    <property type="molecule type" value="Genomic_DNA"/>
</dbReference>
<keyword evidence="6" id="KW-0143">Chaperone</keyword>
<evidence type="ECO:0000256" key="6">
    <source>
        <dbReference type="ARBA" id="ARBA00023186"/>
    </source>
</evidence>
<evidence type="ECO:0000256" key="1">
    <source>
        <dbReference type="ARBA" id="ARBA00000971"/>
    </source>
</evidence>
<keyword evidence="4" id="KW-0963">Cytoplasm</keyword>
<dbReference type="Gene3D" id="3.10.50.40">
    <property type="match status" value="1"/>
</dbReference>
<keyword evidence="5 8" id="KW-0697">Rotamase</keyword>
<evidence type="ECO:0000256" key="10">
    <source>
        <dbReference type="SAM" id="MobiDB-lite"/>
    </source>
</evidence>
<dbReference type="AlphaFoldDB" id="A0A4P2VB09"/>
<name>A0A4P2VB09_9ARCH</name>
<comment type="catalytic activity">
    <reaction evidence="1 8 9">
        <text>[protein]-peptidylproline (omega=180) = [protein]-peptidylproline (omega=0)</text>
        <dbReference type="Rhea" id="RHEA:16237"/>
        <dbReference type="Rhea" id="RHEA-COMP:10747"/>
        <dbReference type="Rhea" id="RHEA-COMP:10748"/>
        <dbReference type="ChEBI" id="CHEBI:83833"/>
        <dbReference type="ChEBI" id="CHEBI:83834"/>
        <dbReference type="EC" id="5.2.1.8"/>
    </reaction>
</comment>
<comment type="subcellular location">
    <subcellularLocation>
        <location evidence="2">Cytoplasm</location>
    </subcellularLocation>
</comment>
<dbReference type="InterPro" id="IPR048261">
    <property type="entry name" value="SlpA/SlyD-like_ins_sf"/>
</dbReference>
<reference evidence="12 13" key="1">
    <citation type="journal article" date="2019" name="ISME J.">
        <title>Isolation and characterization of a thermophilic sulfur- and iron-reducing thaumarchaeote from a terrestrial acidic hot spring.</title>
        <authorList>
            <person name="Kato S."/>
            <person name="Itoh T."/>
            <person name="Yuki M."/>
            <person name="Nagamori M."/>
            <person name="Ohnishi M."/>
            <person name="Uematsu K."/>
            <person name="Suzuki K."/>
            <person name="Takashina T."/>
            <person name="Ohkuma M."/>
        </authorList>
    </citation>
    <scope>NUCLEOTIDE SEQUENCE [LARGE SCALE GENOMIC DNA]</scope>
    <source>
        <strain evidence="12 13">NAS-02</strain>
    </source>
</reference>
<dbReference type="InterPro" id="IPR054016">
    <property type="entry name" value="FKBP26_IF"/>
</dbReference>
<dbReference type="KEGG" id="ccai:NAS2_0293"/>
<organism evidence="12 13">
    <name type="scientific">Conexivisphaera calida</name>
    <dbReference type="NCBI Taxonomy" id="1874277"/>
    <lineage>
        <taxon>Archaea</taxon>
        <taxon>Nitrososphaerota</taxon>
        <taxon>Conexivisphaeria</taxon>
        <taxon>Conexivisphaerales</taxon>
        <taxon>Conexivisphaeraceae</taxon>
        <taxon>Conexivisphaera</taxon>
    </lineage>
</organism>
<dbReference type="OrthoDB" id="8615at2157"/>
<dbReference type="PROSITE" id="PS50059">
    <property type="entry name" value="FKBP_PPIASE"/>
    <property type="match status" value="1"/>
</dbReference>
<dbReference type="GO" id="GO:0042026">
    <property type="term" value="P:protein refolding"/>
    <property type="evidence" value="ECO:0007669"/>
    <property type="project" value="UniProtKB-ARBA"/>
</dbReference>
<feature type="compositionally biased region" description="Low complexity" evidence="10">
    <location>
        <begin position="284"/>
        <end position="298"/>
    </location>
</feature>
<keyword evidence="7 8" id="KW-0413">Isomerase</keyword>